<dbReference type="EMBL" id="FUWJ01000004">
    <property type="protein sequence ID" value="SKA12247.1"/>
    <property type="molecule type" value="Genomic_DNA"/>
</dbReference>
<keyword evidence="2" id="KW-1133">Transmembrane helix</keyword>
<evidence type="ECO:0000256" key="1">
    <source>
        <dbReference type="SAM" id="MobiDB-lite"/>
    </source>
</evidence>
<gene>
    <name evidence="3" type="ORF">SAMN02745126_03674</name>
</gene>
<sequence length="103" mass="11361">MTSVLVERDMPSPLDQVDADLSDAPSASDSRSSTPHEVIWLWILRVLLPVLAILSGRVLYWIWFDNPYGGINWYDIVGGIALALCTIIVSLWAVGSWCSKSVA</sequence>
<feature type="compositionally biased region" description="Low complexity" evidence="1">
    <location>
        <begin position="22"/>
        <end position="33"/>
    </location>
</feature>
<reference evidence="4" key="1">
    <citation type="submission" date="2017-02" db="EMBL/GenBank/DDBJ databases">
        <authorList>
            <person name="Varghese N."/>
            <person name="Submissions S."/>
        </authorList>
    </citation>
    <scope>NUCLEOTIDE SEQUENCE [LARGE SCALE GENOMIC DNA]</scope>
    <source>
        <strain evidence="4">ATCC 27094</strain>
    </source>
</reference>
<dbReference type="RefSeq" id="WP_139373950.1">
    <property type="nucleotide sequence ID" value="NZ_FUWJ01000004.1"/>
</dbReference>
<accession>A0A1T4R8K4</accession>
<keyword evidence="4" id="KW-1185">Reference proteome</keyword>
<dbReference type="Proteomes" id="UP000190092">
    <property type="component" value="Unassembled WGS sequence"/>
</dbReference>
<protein>
    <submittedName>
        <fullName evidence="3">Uncharacterized protein</fullName>
    </submittedName>
</protein>
<keyword evidence="2" id="KW-0812">Transmembrane</keyword>
<dbReference type="STRING" id="225324.SAMN02745126_03674"/>
<feature type="transmembrane region" description="Helical" evidence="2">
    <location>
        <begin position="76"/>
        <end position="98"/>
    </location>
</feature>
<keyword evidence="2" id="KW-0472">Membrane</keyword>
<organism evidence="3 4">
    <name type="scientific">Enhydrobacter aerosaccus</name>
    <dbReference type="NCBI Taxonomy" id="225324"/>
    <lineage>
        <taxon>Bacteria</taxon>
        <taxon>Pseudomonadati</taxon>
        <taxon>Pseudomonadota</taxon>
        <taxon>Alphaproteobacteria</taxon>
        <taxon>Hyphomicrobiales</taxon>
        <taxon>Enhydrobacter</taxon>
    </lineage>
</organism>
<dbReference type="AlphaFoldDB" id="A0A1T4R8K4"/>
<feature type="region of interest" description="Disordered" evidence="1">
    <location>
        <begin position="1"/>
        <end position="34"/>
    </location>
</feature>
<proteinExistence type="predicted"/>
<feature type="compositionally biased region" description="Basic and acidic residues" evidence="1">
    <location>
        <begin position="1"/>
        <end position="10"/>
    </location>
</feature>
<evidence type="ECO:0000256" key="2">
    <source>
        <dbReference type="SAM" id="Phobius"/>
    </source>
</evidence>
<feature type="transmembrane region" description="Helical" evidence="2">
    <location>
        <begin position="39"/>
        <end position="64"/>
    </location>
</feature>
<evidence type="ECO:0000313" key="4">
    <source>
        <dbReference type="Proteomes" id="UP000190092"/>
    </source>
</evidence>
<evidence type="ECO:0000313" key="3">
    <source>
        <dbReference type="EMBL" id="SKA12247.1"/>
    </source>
</evidence>
<name>A0A1T4R8K4_9HYPH</name>